<protein>
    <recommendedName>
        <fullName evidence="3">Nephrocystin 3-like N-terminal domain-containing protein</fullName>
    </recommendedName>
</protein>
<accession>A0AAN4PBN6</accession>
<dbReference type="Pfam" id="PF24883">
    <property type="entry name" value="NPHP3_N"/>
    <property type="match status" value="1"/>
</dbReference>
<dbReference type="InterPro" id="IPR056884">
    <property type="entry name" value="NPHP3-like_N"/>
</dbReference>
<evidence type="ECO:0000256" key="2">
    <source>
        <dbReference type="SAM" id="MobiDB-lite"/>
    </source>
</evidence>
<evidence type="ECO:0000313" key="4">
    <source>
        <dbReference type="EMBL" id="GAQ03208.1"/>
    </source>
</evidence>
<feature type="compositionally biased region" description="Acidic residues" evidence="2">
    <location>
        <begin position="1153"/>
        <end position="1163"/>
    </location>
</feature>
<keyword evidence="1" id="KW-0677">Repeat</keyword>
<gene>
    <name evidence="4" type="ORF">ALT_0529</name>
</gene>
<evidence type="ECO:0000256" key="1">
    <source>
        <dbReference type="ARBA" id="ARBA00022737"/>
    </source>
</evidence>
<dbReference type="EMBL" id="BCLY01000001">
    <property type="protein sequence ID" value="GAQ03208.1"/>
    <property type="molecule type" value="Genomic_DNA"/>
</dbReference>
<dbReference type="InterPro" id="IPR027417">
    <property type="entry name" value="P-loop_NTPase"/>
</dbReference>
<name>A0AAN4PBN6_ASPLE</name>
<dbReference type="Gene3D" id="3.40.50.300">
    <property type="entry name" value="P-loop containing nucleotide triphosphate hydrolases"/>
    <property type="match status" value="1"/>
</dbReference>
<feature type="region of interest" description="Disordered" evidence="2">
    <location>
        <begin position="1130"/>
        <end position="1163"/>
    </location>
</feature>
<comment type="caution">
    <text evidence="4">The sequence shown here is derived from an EMBL/GenBank/DDBJ whole genome shotgun (WGS) entry which is preliminary data.</text>
</comment>
<feature type="domain" description="Nephrocystin 3-like N-terminal" evidence="3">
    <location>
        <begin position="432"/>
        <end position="593"/>
    </location>
</feature>
<organism evidence="4 5">
    <name type="scientific">Aspergillus lentulus</name>
    <dbReference type="NCBI Taxonomy" id="293939"/>
    <lineage>
        <taxon>Eukaryota</taxon>
        <taxon>Fungi</taxon>
        <taxon>Dikarya</taxon>
        <taxon>Ascomycota</taxon>
        <taxon>Pezizomycotina</taxon>
        <taxon>Eurotiomycetes</taxon>
        <taxon>Eurotiomycetidae</taxon>
        <taxon>Eurotiales</taxon>
        <taxon>Aspergillaceae</taxon>
        <taxon>Aspergillus</taxon>
        <taxon>Aspergillus subgen. Fumigati</taxon>
    </lineage>
</organism>
<dbReference type="PANTHER" id="PTHR10039:SF5">
    <property type="entry name" value="NACHT DOMAIN-CONTAINING PROTEIN"/>
    <property type="match status" value="1"/>
</dbReference>
<reference evidence="4 5" key="1">
    <citation type="submission" date="2015-11" db="EMBL/GenBank/DDBJ databases">
        <title>Aspergillus lentulus strain IFM 54703T.</title>
        <authorList>
            <person name="Kusuya Y."/>
            <person name="Sakai K."/>
            <person name="Kamei K."/>
            <person name="Takahashi H."/>
            <person name="Yaguchi T."/>
        </authorList>
    </citation>
    <scope>NUCLEOTIDE SEQUENCE [LARGE SCALE GENOMIC DNA]</scope>
    <source>
        <strain evidence="4 5">IFM 54703</strain>
    </source>
</reference>
<evidence type="ECO:0000313" key="5">
    <source>
        <dbReference type="Proteomes" id="UP000051487"/>
    </source>
</evidence>
<dbReference type="PANTHER" id="PTHR10039">
    <property type="entry name" value="AMELOGENIN"/>
    <property type="match status" value="1"/>
</dbReference>
<proteinExistence type="predicted"/>
<sequence>MGIMLKQDKVPIHSDAIYDTVPKDDQLLKVEFLEVAPTPIVADRVFFVYLRGYLPKEPALLEEGLVDATLSVSGSVVYLDGSYMEPRSFTIPLKTISINDAAHFVTRDSNGTQVDYIPSSGRSDLLISIAPAPPSLLLNTHRLLVPYYNTMSGAEALTVFGLVCNVMQVIGFVQDGTHLAKAIYKYGSLDPNLAQTRDYIKEGLERLRDSLEKGRPLVQDEKELLDIAKGSLETAEELKVELDNIAGTAAKGKHSAAFRGWLKAALGGKRRKIERLEKVMHDRQQVLESRLIARICSQNDALLLEQQVNFNSLDRALQGFIECCARNQTTLDQLIQRGFLTMTTHIDSKLGALEQSVETSLSSGRSQLQDNILSRLQELTHNRIEKEEHERLLGSLHYETMKARRNHIIANHDDTFSWIFHPQRSNSDANNQDGFVEWLQFSRQRLFWINGKAGSGKSVLMKFLVDNPRTQSILNDANGTTIVLSHFLWFAGKPLERNMKGLLCSLIYQLLDTKPDICRVVLEKVPTSRRKRFPGDWSTNELFAVFVDVVPACGQHFCIFLDGVDEMDDYMALFGLLDQLCSLPRLQVCVSSRPEPALQRRFHSYPQFRVQDLTRLDIEKYAHDTLQRLYVDDAETISRLVSTICSKADGVFLWVALALRSIQTGHDNHDSPAELEEQRLNSLPNDLNTLYQQMWRRLNDSEAVYLETAARYFNLMLECVGDLNLTQTASPLLFALALQPGLAAAVVTEDIESWEEALDRECEMISKRLPIRCAGLLEVTTDGTVTLIHRSAQEFLMNTPEGQRIRRADPSPREARRLNLMRGLLGCCKLEIEAKAQTLPPHILNLCQPLGRKFTIASMFLGSCRDNLSPESAHELLSLAQALYSMGEWVFDNSFYLHPDFIGAVARAGFFTQARAGFAQLAGDAPHGKRISTRYQAYILESVFDAVKWGQITSAQDLAFLRALGNTSSIRYAGLRTINFHQSLVETVGDLVPPFYLTGDPLEILLEASLDDDLPGRYNSLDLMISLLEGGYNPSNRRVILLDASAPELSDIFRYRDFAYPEFLQGGTLLIEVNTSFLLTLFVRLLASQQSLFPYVDFPALFERLKTVVEDLTTLPVSRLRAFVPEYTRADGMHPENSPAEEDFQDVHGGYGDSEDEQSDEEDLVLKEDSDCDYYERNESERRAWASSTDVLIPCPGDDSNALLTALSGDIFTSIALGTDGCLLGKLDIPDFESRLRQILSNARRSTVQELEKDLIRDELLVPWSLGPDFWPPKEVYSDCDEVEA</sequence>
<dbReference type="Proteomes" id="UP000051487">
    <property type="component" value="Unassembled WGS sequence"/>
</dbReference>
<dbReference type="SUPFAM" id="SSF52540">
    <property type="entry name" value="P-loop containing nucleoside triphosphate hydrolases"/>
    <property type="match status" value="1"/>
</dbReference>
<evidence type="ECO:0000259" key="3">
    <source>
        <dbReference type="Pfam" id="PF24883"/>
    </source>
</evidence>